<keyword evidence="16 17" id="KW-0539">Nucleus</keyword>
<keyword evidence="13" id="KW-0779">Telomere</keyword>
<comment type="subcellular location">
    <subcellularLocation>
        <location evidence="3">Chromosome</location>
        <location evidence="3">Telomere</location>
    </subcellularLocation>
    <subcellularLocation>
        <location evidence="2 17">Nucleus</location>
    </subcellularLocation>
</comment>
<accession>A0ABP0H263</accession>
<gene>
    <name evidence="19" type="ORF">CVLEPA_LOCUS31349</name>
</gene>
<evidence type="ECO:0000256" key="4">
    <source>
        <dbReference type="ARBA" id="ARBA00010258"/>
    </source>
</evidence>
<keyword evidence="14 17" id="KW-0233">DNA recombination</keyword>
<reference evidence="19 20" key="1">
    <citation type="submission" date="2024-02" db="EMBL/GenBank/DDBJ databases">
        <authorList>
            <person name="Daric V."/>
            <person name="Darras S."/>
        </authorList>
    </citation>
    <scope>NUCLEOTIDE SEQUENCE [LARGE SCALE GENOMIC DNA]</scope>
</reference>
<dbReference type="EMBL" id="CAWYQH010000174">
    <property type="protein sequence ID" value="CAK8697857.1"/>
    <property type="molecule type" value="Genomic_DNA"/>
</dbReference>
<evidence type="ECO:0000256" key="6">
    <source>
        <dbReference type="ARBA" id="ARBA00019422"/>
    </source>
</evidence>
<keyword evidence="11 17" id="KW-0833">Ubl conjugation pathway</keyword>
<keyword evidence="20" id="KW-1185">Reference proteome</keyword>
<organism evidence="19 20">
    <name type="scientific">Clavelina lepadiformis</name>
    <name type="common">Light-bulb sea squirt</name>
    <name type="synonym">Ascidia lepadiformis</name>
    <dbReference type="NCBI Taxonomy" id="159417"/>
    <lineage>
        <taxon>Eukaryota</taxon>
        <taxon>Metazoa</taxon>
        <taxon>Chordata</taxon>
        <taxon>Tunicata</taxon>
        <taxon>Ascidiacea</taxon>
        <taxon>Aplousobranchia</taxon>
        <taxon>Clavelinidae</taxon>
        <taxon>Clavelina</taxon>
    </lineage>
</organism>
<evidence type="ECO:0000256" key="12">
    <source>
        <dbReference type="ARBA" id="ARBA00022833"/>
    </source>
</evidence>
<dbReference type="Gene3D" id="3.90.1150.220">
    <property type="match status" value="1"/>
</dbReference>
<dbReference type="PANTHER" id="PTHR20973">
    <property type="entry name" value="NON-SMC ELEMENT 1-RELATED"/>
    <property type="match status" value="1"/>
</dbReference>
<evidence type="ECO:0000259" key="18">
    <source>
        <dbReference type="Pfam" id="PF08746"/>
    </source>
</evidence>
<dbReference type="Gene3D" id="1.10.10.10">
    <property type="entry name" value="Winged helix-like DNA-binding domain superfamily/Winged helix DNA-binding domain"/>
    <property type="match status" value="1"/>
</dbReference>
<name>A0ABP0H263_CLALP</name>
<dbReference type="Pfam" id="PF07574">
    <property type="entry name" value="SMC_Nse1"/>
    <property type="match status" value="1"/>
</dbReference>
<comment type="subunit">
    <text evidence="17">Component of the Smc5-Smc6 complex.</text>
</comment>
<keyword evidence="9 17" id="KW-0227">DNA damage</keyword>
<evidence type="ECO:0000256" key="16">
    <source>
        <dbReference type="ARBA" id="ARBA00023242"/>
    </source>
</evidence>
<evidence type="ECO:0000256" key="8">
    <source>
        <dbReference type="ARBA" id="ARBA00022723"/>
    </source>
</evidence>
<keyword evidence="10 17" id="KW-0863">Zinc-finger</keyword>
<evidence type="ECO:0000256" key="7">
    <source>
        <dbReference type="ARBA" id="ARBA00022679"/>
    </source>
</evidence>
<keyword evidence="7 17" id="KW-0808">Transferase</keyword>
<evidence type="ECO:0000313" key="20">
    <source>
        <dbReference type="Proteomes" id="UP001642483"/>
    </source>
</evidence>
<evidence type="ECO:0000256" key="3">
    <source>
        <dbReference type="ARBA" id="ARBA00004574"/>
    </source>
</evidence>
<dbReference type="InterPro" id="IPR011513">
    <property type="entry name" value="Nse1"/>
</dbReference>
<proteinExistence type="inferred from homology"/>
<comment type="caution">
    <text evidence="19">The sequence shown here is derived from an EMBL/GenBank/DDBJ whole genome shotgun (WGS) entry which is preliminary data.</text>
</comment>
<dbReference type="Pfam" id="PF08746">
    <property type="entry name" value="zf-RING-like"/>
    <property type="match status" value="1"/>
</dbReference>
<dbReference type="PANTHER" id="PTHR20973:SF0">
    <property type="entry name" value="NON-STRUCTURAL MAINTENANCE OF CHROMOSOMES ELEMENT 1 HOMOLOG"/>
    <property type="match status" value="1"/>
</dbReference>
<evidence type="ECO:0000256" key="13">
    <source>
        <dbReference type="ARBA" id="ARBA00022895"/>
    </source>
</evidence>
<evidence type="ECO:0000256" key="2">
    <source>
        <dbReference type="ARBA" id="ARBA00004123"/>
    </source>
</evidence>
<keyword evidence="13" id="KW-0158">Chromosome</keyword>
<dbReference type="InterPro" id="IPR013083">
    <property type="entry name" value="Znf_RING/FYVE/PHD"/>
</dbReference>
<evidence type="ECO:0000256" key="15">
    <source>
        <dbReference type="ARBA" id="ARBA00023204"/>
    </source>
</evidence>
<comment type="catalytic activity">
    <reaction evidence="1 17">
        <text>S-ubiquitinyl-[E2 ubiquitin-conjugating enzyme]-L-cysteine + [acceptor protein]-L-lysine = [E2 ubiquitin-conjugating enzyme]-L-cysteine + N(6)-ubiquitinyl-[acceptor protein]-L-lysine.</text>
        <dbReference type="EC" id="2.3.2.27"/>
    </reaction>
</comment>
<evidence type="ECO:0000256" key="1">
    <source>
        <dbReference type="ARBA" id="ARBA00000900"/>
    </source>
</evidence>
<dbReference type="Proteomes" id="UP001642483">
    <property type="component" value="Unassembled WGS sequence"/>
</dbReference>
<evidence type="ECO:0000256" key="17">
    <source>
        <dbReference type="RuleBase" id="RU368018"/>
    </source>
</evidence>
<protein>
    <recommendedName>
        <fullName evidence="6 17">Non-structural maintenance of chromosomes element 1 homolog</fullName>
        <ecNumber evidence="5 17">2.3.2.27</ecNumber>
    </recommendedName>
</protein>
<dbReference type="Gene3D" id="3.30.40.10">
    <property type="entry name" value="Zinc/RING finger domain, C3HC4 (zinc finger)"/>
    <property type="match status" value="1"/>
</dbReference>
<evidence type="ECO:0000256" key="11">
    <source>
        <dbReference type="ARBA" id="ARBA00022786"/>
    </source>
</evidence>
<evidence type="ECO:0000256" key="5">
    <source>
        <dbReference type="ARBA" id="ARBA00012483"/>
    </source>
</evidence>
<dbReference type="EC" id="2.3.2.27" evidence="5 17"/>
<sequence>MSSYKTAHIYFLQTIMSRGIISHTECARICEKFCELTGDDGNSTLQDFIGTINTQLLSFHFKVRESKREDTGETVFVLVSMVENVLNRLVINGNYSRVEMDFFRKILDLIVLSSDTDNPGCASSIDILNIADSLTPKLSKSDAKKLLSRLVNDQWFYDNNGMIVMSPRSILELEHYLSVAHEGCVKSCKLCNLLVFYGQSCEHCNACIHNFCAAQGFKNTTEPKCFSCGHAWPNKYKPISGALISGKEHR</sequence>
<evidence type="ECO:0000256" key="14">
    <source>
        <dbReference type="ARBA" id="ARBA00023172"/>
    </source>
</evidence>
<feature type="domain" description="Non-structural maintenance of chromosomes element 1 RING C4HC3-type" evidence="18">
    <location>
        <begin position="188"/>
        <end position="228"/>
    </location>
</feature>
<keyword evidence="12 17" id="KW-0862">Zinc</keyword>
<dbReference type="InterPro" id="IPR014857">
    <property type="entry name" value="Nse1_RING_C4HC3-type"/>
</dbReference>
<keyword evidence="15 17" id="KW-0234">DNA repair</keyword>
<keyword evidence="8 17" id="KW-0479">Metal-binding</keyword>
<dbReference type="InterPro" id="IPR036388">
    <property type="entry name" value="WH-like_DNA-bd_sf"/>
</dbReference>
<evidence type="ECO:0000313" key="19">
    <source>
        <dbReference type="EMBL" id="CAK8697857.1"/>
    </source>
</evidence>
<comment type="similarity">
    <text evidence="4 17">Belongs to the NSE1 family.</text>
</comment>
<evidence type="ECO:0000256" key="9">
    <source>
        <dbReference type="ARBA" id="ARBA00022763"/>
    </source>
</evidence>
<evidence type="ECO:0000256" key="10">
    <source>
        <dbReference type="ARBA" id="ARBA00022771"/>
    </source>
</evidence>